<evidence type="ECO:0000256" key="10">
    <source>
        <dbReference type="ARBA" id="ARBA00023136"/>
    </source>
</evidence>
<dbReference type="SUPFAM" id="SSF56935">
    <property type="entry name" value="Porins"/>
    <property type="match status" value="1"/>
</dbReference>
<dbReference type="InterPro" id="IPR000531">
    <property type="entry name" value="Beta-barrel_TonB"/>
</dbReference>
<dbReference type="InterPro" id="IPR010917">
    <property type="entry name" value="TonB_rcpt_CS"/>
</dbReference>
<evidence type="ECO:0000256" key="12">
    <source>
        <dbReference type="PROSITE-ProRule" id="PRU01360"/>
    </source>
</evidence>
<evidence type="ECO:0000259" key="17">
    <source>
        <dbReference type="Pfam" id="PF07715"/>
    </source>
</evidence>
<evidence type="ECO:0000256" key="1">
    <source>
        <dbReference type="ARBA" id="ARBA00004571"/>
    </source>
</evidence>
<sequence length="692" mass="76184">MTALRPAQMNVIGNKTFKLRTLSAVIMGLCVGGQAFAETNNKNEANSEEGTISVVTVIGEKTERSIYDTGSSVEVYDEDRINTTPGATEVADLLQITPNIVDTGKGNSLPTIRGLDGSGPSVGGAASFAGTAPRLNLSIDGRSLTYSEIAFGPRYLWDMQQAEIYLGPQSYVQGQNASAGAIVMKSKDPTYHFESAVKGAIGEQNYSQTAAMVSAPILDDELAFRLSVDQQKRKSHLDLATYDPVGDSRRVETTMARGKFLFEPSALEGFRTTLAVTYMDTRAPQSENVVGPNYPAERPVYESNSVSTTWNVSWKLSDTTTIENNLVYAKFDYDRMTDPTGRRADFTTKGKEFHIEPLVKYNSLDDKIVALAGLRYFSSKQDDLFITTSETSMEGSTKTQSAFAEVTYSATEQVHVTFAGRFEKENKVRDVDLFSLDYDETATVFLPKFDVAYKPESTQTIGFKVAKGYNSGGAGLAFNPTRRAPMLPYSFEQEDMWNYEIYTRHLLQGSTVELTTNLFYNDFNNMQIQQTKPDGYVFVENVDGANSYGAEAGTRWLATSDLEVFANIGLLKTEYKETDLQGGKTRELPRAPSLTGTLGALYTFADGFELSGNANYTGSYFSDRENSAAQEIDPFWVSNAQLAYVFDGGRASLFVTNVFDSQKKTLVTYAPAVDEPLEQAPRQIGASIELHF</sequence>
<dbReference type="InterPro" id="IPR012910">
    <property type="entry name" value="Plug_dom"/>
</dbReference>
<keyword evidence="11 12" id="KW-0998">Cell outer membrane</keyword>
<evidence type="ECO:0000256" key="8">
    <source>
        <dbReference type="ARBA" id="ARBA00023065"/>
    </source>
</evidence>
<feature type="domain" description="TonB-dependent receptor-like beta-barrel" evidence="16">
    <location>
        <begin position="293"/>
        <end position="658"/>
    </location>
</feature>
<keyword evidence="6 15" id="KW-0732">Signal</keyword>
<keyword evidence="2 12" id="KW-0813">Transport</keyword>
<dbReference type="RefSeq" id="WP_126607131.1">
    <property type="nucleotide sequence ID" value="NZ_AP025145.1"/>
</dbReference>
<comment type="caution">
    <text evidence="18">The sequence shown here is derived from an EMBL/GenBank/DDBJ whole genome shotgun (WGS) entry which is preliminary data.</text>
</comment>
<evidence type="ECO:0000313" key="19">
    <source>
        <dbReference type="Proteomes" id="UP001156690"/>
    </source>
</evidence>
<protein>
    <submittedName>
        <fullName evidence="18">Vibriobactin receptor</fullName>
    </submittedName>
</protein>
<evidence type="ECO:0000259" key="16">
    <source>
        <dbReference type="Pfam" id="PF00593"/>
    </source>
</evidence>
<evidence type="ECO:0000256" key="15">
    <source>
        <dbReference type="SAM" id="SignalP"/>
    </source>
</evidence>
<proteinExistence type="inferred from homology"/>
<keyword evidence="9 14" id="KW-0798">TonB box</keyword>
<gene>
    <name evidence="18" type="primary">viuA</name>
    <name evidence="18" type="ORF">GCM10007932_16030</name>
</gene>
<comment type="similarity">
    <text evidence="12 14">Belongs to the TonB-dependent receptor family.</text>
</comment>
<dbReference type="Proteomes" id="UP001156690">
    <property type="component" value="Unassembled WGS sequence"/>
</dbReference>
<organism evidence="18 19">
    <name type="scientific">Vibrio penaeicida</name>
    <dbReference type="NCBI Taxonomy" id="104609"/>
    <lineage>
        <taxon>Bacteria</taxon>
        <taxon>Pseudomonadati</taxon>
        <taxon>Pseudomonadota</taxon>
        <taxon>Gammaproteobacteria</taxon>
        <taxon>Vibrionales</taxon>
        <taxon>Vibrionaceae</taxon>
        <taxon>Vibrio</taxon>
    </lineage>
</organism>
<evidence type="ECO:0000313" key="18">
    <source>
        <dbReference type="EMBL" id="GLQ72243.1"/>
    </source>
</evidence>
<evidence type="ECO:0000256" key="13">
    <source>
        <dbReference type="PROSITE-ProRule" id="PRU10144"/>
    </source>
</evidence>
<dbReference type="GO" id="GO:0009279">
    <property type="term" value="C:cell outer membrane"/>
    <property type="evidence" value="ECO:0007669"/>
    <property type="project" value="UniProtKB-SubCell"/>
</dbReference>
<feature type="short sequence motif" description="TonB C-terminal box" evidence="13">
    <location>
        <begin position="675"/>
        <end position="692"/>
    </location>
</feature>
<keyword evidence="10 12" id="KW-0472">Membrane</keyword>
<feature type="signal peptide" evidence="15">
    <location>
        <begin position="1"/>
        <end position="37"/>
    </location>
</feature>
<keyword evidence="19" id="KW-1185">Reference proteome</keyword>
<keyword evidence="7" id="KW-0408">Iron</keyword>
<dbReference type="PANTHER" id="PTHR32552:SF81">
    <property type="entry name" value="TONB-DEPENDENT OUTER MEMBRANE RECEPTOR"/>
    <property type="match status" value="1"/>
</dbReference>
<evidence type="ECO:0000256" key="9">
    <source>
        <dbReference type="ARBA" id="ARBA00023077"/>
    </source>
</evidence>
<evidence type="ECO:0000256" key="14">
    <source>
        <dbReference type="RuleBase" id="RU003357"/>
    </source>
</evidence>
<feature type="domain" description="TonB-dependent receptor plug" evidence="17">
    <location>
        <begin position="67"/>
        <end position="181"/>
    </location>
</feature>
<reference evidence="19" key="1">
    <citation type="journal article" date="2019" name="Int. J. Syst. Evol. Microbiol.">
        <title>The Global Catalogue of Microorganisms (GCM) 10K type strain sequencing project: providing services to taxonomists for standard genome sequencing and annotation.</title>
        <authorList>
            <consortium name="The Broad Institute Genomics Platform"/>
            <consortium name="The Broad Institute Genome Sequencing Center for Infectious Disease"/>
            <person name="Wu L."/>
            <person name="Ma J."/>
        </authorList>
    </citation>
    <scope>NUCLEOTIDE SEQUENCE [LARGE SCALE GENOMIC DNA]</scope>
    <source>
        <strain evidence="19">NBRC 15640</strain>
    </source>
</reference>
<dbReference type="Pfam" id="PF00593">
    <property type="entry name" value="TonB_dep_Rec_b-barrel"/>
    <property type="match status" value="1"/>
</dbReference>
<name>A0AAV5NP90_9VIBR</name>
<evidence type="ECO:0000256" key="11">
    <source>
        <dbReference type="ARBA" id="ARBA00023237"/>
    </source>
</evidence>
<dbReference type="AlphaFoldDB" id="A0AAV5NP90"/>
<dbReference type="PROSITE" id="PS52016">
    <property type="entry name" value="TONB_DEPENDENT_REC_3"/>
    <property type="match status" value="1"/>
</dbReference>
<dbReference type="InterPro" id="IPR037066">
    <property type="entry name" value="Plug_dom_sf"/>
</dbReference>
<evidence type="ECO:0000256" key="6">
    <source>
        <dbReference type="ARBA" id="ARBA00022729"/>
    </source>
</evidence>
<keyword evidence="5 12" id="KW-0812">Transmembrane</keyword>
<accession>A0AAV5NP90</accession>
<keyword evidence="18" id="KW-0675">Receptor</keyword>
<feature type="chain" id="PRO_5043719542" evidence="15">
    <location>
        <begin position="38"/>
        <end position="692"/>
    </location>
</feature>
<evidence type="ECO:0000256" key="5">
    <source>
        <dbReference type="ARBA" id="ARBA00022692"/>
    </source>
</evidence>
<dbReference type="Pfam" id="PF07715">
    <property type="entry name" value="Plug"/>
    <property type="match status" value="1"/>
</dbReference>
<dbReference type="InterPro" id="IPR036942">
    <property type="entry name" value="Beta-barrel_TonB_sf"/>
</dbReference>
<dbReference type="InterPro" id="IPR039426">
    <property type="entry name" value="TonB-dep_rcpt-like"/>
</dbReference>
<evidence type="ECO:0000256" key="3">
    <source>
        <dbReference type="ARBA" id="ARBA00022452"/>
    </source>
</evidence>
<dbReference type="PROSITE" id="PS01156">
    <property type="entry name" value="TONB_DEPENDENT_REC_2"/>
    <property type="match status" value="1"/>
</dbReference>
<evidence type="ECO:0000256" key="2">
    <source>
        <dbReference type="ARBA" id="ARBA00022448"/>
    </source>
</evidence>
<keyword evidence="8" id="KW-0406">Ion transport</keyword>
<evidence type="ECO:0000256" key="7">
    <source>
        <dbReference type="ARBA" id="ARBA00023004"/>
    </source>
</evidence>
<keyword evidence="4" id="KW-0410">Iron transport</keyword>
<dbReference type="GO" id="GO:0006826">
    <property type="term" value="P:iron ion transport"/>
    <property type="evidence" value="ECO:0007669"/>
    <property type="project" value="UniProtKB-KW"/>
</dbReference>
<dbReference type="PANTHER" id="PTHR32552">
    <property type="entry name" value="FERRICHROME IRON RECEPTOR-RELATED"/>
    <property type="match status" value="1"/>
</dbReference>
<dbReference type="Gene3D" id="2.40.170.20">
    <property type="entry name" value="TonB-dependent receptor, beta-barrel domain"/>
    <property type="match status" value="1"/>
</dbReference>
<evidence type="ECO:0000256" key="4">
    <source>
        <dbReference type="ARBA" id="ARBA00022496"/>
    </source>
</evidence>
<comment type="subcellular location">
    <subcellularLocation>
        <location evidence="1 12">Cell outer membrane</location>
        <topology evidence="1 12">Multi-pass membrane protein</topology>
    </subcellularLocation>
</comment>
<keyword evidence="3 12" id="KW-1134">Transmembrane beta strand</keyword>
<dbReference type="Gene3D" id="2.170.130.10">
    <property type="entry name" value="TonB-dependent receptor, plug domain"/>
    <property type="match status" value="1"/>
</dbReference>
<dbReference type="EMBL" id="BSNX01000012">
    <property type="protein sequence ID" value="GLQ72243.1"/>
    <property type="molecule type" value="Genomic_DNA"/>
</dbReference>